<dbReference type="InterPro" id="IPR009057">
    <property type="entry name" value="Homeodomain-like_sf"/>
</dbReference>
<keyword evidence="1" id="KW-0805">Transcription regulation</keyword>
<sequence>MAEAPHPQDAAELERLRQRALALALRHAPADGLHDTALPGLALIRASATAQALPAVYAPGLVLVLQGRKQAQLGAQTLRYDPLHCLLVSMTMLPLGQITEASPAQPYLCLRLSSSTQMLADLLLQCGPAAPAPSPAQAARAAAPVGLNLSPVTTPLLDAALRLLQLLDTPQDQAMLGPMLQREIFYRVLTGPLGAQLRALASGDSSTQRVARAVDALTQRYAEPLRIEELATLAHMSPSSLHQHFKQLTSLSPLQYQKQLRLQQARRLMLAEGLDAAAAAHQVGYESPSQFSREYRRLFGTPPRSDMAQWRGAAAA</sequence>
<dbReference type="Pfam" id="PF12833">
    <property type="entry name" value="HTH_18"/>
    <property type="match status" value="1"/>
</dbReference>
<dbReference type="KEGG" id="pais:PFX98_10830"/>
<evidence type="ECO:0000256" key="2">
    <source>
        <dbReference type="ARBA" id="ARBA00023163"/>
    </source>
</evidence>
<dbReference type="SMART" id="SM00342">
    <property type="entry name" value="HTH_ARAC"/>
    <property type="match status" value="1"/>
</dbReference>
<dbReference type="Pfam" id="PF06719">
    <property type="entry name" value="AraC_N"/>
    <property type="match status" value="1"/>
</dbReference>
<dbReference type="GO" id="GO:0003700">
    <property type="term" value="F:DNA-binding transcription factor activity"/>
    <property type="evidence" value="ECO:0007669"/>
    <property type="project" value="InterPro"/>
</dbReference>
<feature type="domain" description="HTH araC/xylS-type" evidence="3">
    <location>
        <begin position="211"/>
        <end position="309"/>
    </location>
</feature>
<accession>A0AA95SR05</accession>
<dbReference type="Gene3D" id="1.10.10.60">
    <property type="entry name" value="Homeodomain-like"/>
    <property type="match status" value="2"/>
</dbReference>
<protein>
    <submittedName>
        <fullName evidence="4">AraC family transcriptional regulator</fullName>
    </submittedName>
</protein>
<dbReference type="PANTHER" id="PTHR43436">
    <property type="entry name" value="ARAC-FAMILY TRANSCRIPTIONAL REGULATOR"/>
    <property type="match status" value="1"/>
</dbReference>
<dbReference type="InterPro" id="IPR009594">
    <property type="entry name" value="Tscrpt_reg_HTH_AraC_N"/>
</dbReference>
<dbReference type="GO" id="GO:0043565">
    <property type="term" value="F:sequence-specific DNA binding"/>
    <property type="evidence" value="ECO:0007669"/>
    <property type="project" value="InterPro"/>
</dbReference>
<dbReference type="Proteomes" id="UP001177769">
    <property type="component" value="Chromosome"/>
</dbReference>
<dbReference type="EMBL" id="CP116346">
    <property type="protein sequence ID" value="WIT14090.1"/>
    <property type="molecule type" value="Genomic_DNA"/>
</dbReference>
<dbReference type="SUPFAM" id="SSF46689">
    <property type="entry name" value="Homeodomain-like"/>
    <property type="match status" value="2"/>
</dbReference>
<reference evidence="4" key="1">
    <citation type="submission" date="2023-01" db="EMBL/GenBank/DDBJ databases">
        <title>Whole genome sequence of Paucibacter sp. S2-9 isolated from pond sediment.</title>
        <authorList>
            <person name="Jung J.Y."/>
        </authorList>
    </citation>
    <scope>NUCLEOTIDE SEQUENCE</scope>
    <source>
        <strain evidence="4">S2-9</strain>
    </source>
</reference>
<keyword evidence="2" id="KW-0804">Transcription</keyword>
<name>A0AA95SR05_9BURK</name>
<gene>
    <name evidence="4" type="ORF">PFX98_10830</name>
</gene>
<evidence type="ECO:0000313" key="4">
    <source>
        <dbReference type="EMBL" id="WIT14090.1"/>
    </source>
</evidence>
<evidence type="ECO:0000259" key="3">
    <source>
        <dbReference type="PROSITE" id="PS01124"/>
    </source>
</evidence>
<keyword evidence="5" id="KW-1185">Reference proteome</keyword>
<organism evidence="4 5">
    <name type="scientific">Paucibacter sediminis</name>
    <dbReference type="NCBI Taxonomy" id="3019553"/>
    <lineage>
        <taxon>Bacteria</taxon>
        <taxon>Pseudomonadati</taxon>
        <taxon>Pseudomonadota</taxon>
        <taxon>Betaproteobacteria</taxon>
        <taxon>Burkholderiales</taxon>
        <taxon>Sphaerotilaceae</taxon>
        <taxon>Roseateles</taxon>
    </lineage>
</organism>
<evidence type="ECO:0000256" key="1">
    <source>
        <dbReference type="ARBA" id="ARBA00023015"/>
    </source>
</evidence>
<dbReference type="RefSeq" id="WP_285235213.1">
    <property type="nucleotide sequence ID" value="NZ_CP116346.1"/>
</dbReference>
<evidence type="ECO:0000313" key="5">
    <source>
        <dbReference type="Proteomes" id="UP001177769"/>
    </source>
</evidence>
<dbReference type="InterPro" id="IPR018060">
    <property type="entry name" value="HTH_AraC"/>
</dbReference>
<dbReference type="PROSITE" id="PS01124">
    <property type="entry name" value="HTH_ARAC_FAMILY_2"/>
    <property type="match status" value="1"/>
</dbReference>
<dbReference type="PANTHER" id="PTHR43436:SF1">
    <property type="entry name" value="TRANSCRIPTIONAL REGULATORY PROTEIN"/>
    <property type="match status" value="1"/>
</dbReference>
<dbReference type="AlphaFoldDB" id="A0AA95SR05"/>
<proteinExistence type="predicted"/>